<dbReference type="RefSeq" id="WP_129392207.1">
    <property type="nucleotide sequence ID" value="NZ_CP035494.1"/>
</dbReference>
<protein>
    <submittedName>
        <fullName evidence="2">DUF2087 domain-containing protein</fullName>
    </submittedName>
</protein>
<dbReference type="OrthoDB" id="529288at2"/>
<sequence length="162" mass="18035">MSEKWRGVVAALLNPDLRAALGELSAGVQLTDARRTRALRRLAELGLVEVDETGQATFSDAALTAMLAENTPPRPTGPERFLDSDGRIDRYPMRMSERRALLVWIVEHTLQPGEVLDERALNERLAQFTADVAVLRRYLVDHDLVERTPSGSQYARVTPAAE</sequence>
<accession>A0A4P6EFN8</accession>
<feature type="domain" description="DUF2087" evidence="1">
    <location>
        <begin position="87"/>
        <end position="156"/>
    </location>
</feature>
<keyword evidence="3" id="KW-1185">Reference proteome</keyword>
<evidence type="ECO:0000313" key="2">
    <source>
        <dbReference type="EMBL" id="QAY61210.1"/>
    </source>
</evidence>
<gene>
    <name evidence="2" type="ORF">ET475_15295</name>
</gene>
<dbReference type="Proteomes" id="UP000293995">
    <property type="component" value="Chromosome"/>
</dbReference>
<evidence type="ECO:0000259" key="1">
    <source>
        <dbReference type="Pfam" id="PF09860"/>
    </source>
</evidence>
<reference evidence="2 3" key="1">
    <citation type="submission" date="2019-01" db="EMBL/GenBank/DDBJ databases">
        <title>Genome sequencing of strain DFW100M-13.</title>
        <authorList>
            <person name="Heo J."/>
            <person name="Kim S.-J."/>
            <person name="Kim J.-S."/>
            <person name="Hong S.-B."/>
            <person name="Kwon S.-W."/>
        </authorList>
    </citation>
    <scope>NUCLEOTIDE SEQUENCE [LARGE SCALE GENOMIC DNA]</scope>
    <source>
        <strain evidence="2 3">DFW100M-13</strain>
    </source>
</reference>
<name>A0A4P6EFN8_9MICO</name>
<proteinExistence type="predicted"/>
<evidence type="ECO:0000313" key="3">
    <source>
        <dbReference type="Proteomes" id="UP000293995"/>
    </source>
</evidence>
<dbReference type="EMBL" id="CP035494">
    <property type="protein sequence ID" value="QAY61210.1"/>
    <property type="molecule type" value="Genomic_DNA"/>
</dbReference>
<dbReference type="Pfam" id="PF09860">
    <property type="entry name" value="DUF2087"/>
    <property type="match status" value="1"/>
</dbReference>
<dbReference type="InterPro" id="IPR018656">
    <property type="entry name" value="DUF2087"/>
</dbReference>
<dbReference type="AlphaFoldDB" id="A0A4P6EFN8"/>
<dbReference type="KEGG" id="mprt:ET475_15295"/>
<organism evidence="2 3">
    <name type="scientific">Microbacterium protaetiae</name>
    <dbReference type="NCBI Taxonomy" id="2509458"/>
    <lineage>
        <taxon>Bacteria</taxon>
        <taxon>Bacillati</taxon>
        <taxon>Actinomycetota</taxon>
        <taxon>Actinomycetes</taxon>
        <taxon>Micrococcales</taxon>
        <taxon>Microbacteriaceae</taxon>
        <taxon>Microbacterium</taxon>
    </lineage>
</organism>